<feature type="transmembrane region" description="Helical" evidence="1">
    <location>
        <begin position="152"/>
        <end position="173"/>
    </location>
</feature>
<evidence type="ECO:0000256" key="1">
    <source>
        <dbReference type="SAM" id="Phobius"/>
    </source>
</evidence>
<sequence length="421" mass="46939">MYSLVHFLPIVAFLCGGSGTGRKALARGSGKPYVPVCFSLGCRYYLISSIFKIFLGNKSLLPLPDYPCKLFNLSRGGEPFESDNFVVGRLLRDLETSEAHELKIGVFAADPNPGSILAQSLRGRTRGVGLVATLAQFATAAVTYFLGRGPSVLFITLAGTLLVQCCAWVPQWAAEKLPAPTYRESNFIYALTCGRGSRNVMVIVGNNCYLDLEQLACSSSPRKSQFGVSRGWLLQWWKTWPFASKRRGFVMTQLVYAIILVLWMCLFVAMYMSAGDALSLLSLLAVGCIGARYNAWLAKKYFPPEMQDISLRKLDDFASGTAMDAIMDFQMVYERGRPLLREFFPDGFRGEAERRWWDDTDSLEYGLERDKAGHRGFPLAYGSIPIRGRCNIPSAARHFELCADPELDDRDFFVRSLVSVS</sequence>
<feature type="transmembrane region" description="Helical" evidence="1">
    <location>
        <begin position="278"/>
        <end position="297"/>
    </location>
</feature>
<keyword evidence="3" id="KW-1185">Reference proteome</keyword>
<reference evidence="2 3" key="1">
    <citation type="submission" date="2023-01" db="EMBL/GenBank/DDBJ databases">
        <title>Analysis of 21 Apiospora genomes using comparative genomics revels a genus with tremendous synthesis potential of carbohydrate active enzymes and secondary metabolites.</title>
        <authorList>
            <person name="Sorensen T."/>
        </authorList>
    </citation>
    <scope>NUCLEOTIDE SEQUENCE [LARGE SCALE GENOMIC DNA]</scope>
    <source>
        <strain evidence="2 3">CBS 83171</strain>
    </source>
</reference>
<keyword evidence="1" id="KW-0812">Transmembrane</keyword>
<keyword evidence="1" id="KW-1133">Transmembrane helix</keyword>
<keyword evidence="1" id="KW-0472">Membrane</keyword>
<dbReference type="Proteomes" id="UP001446871">
    <property type="component" value="Unassembled WGS sequence"/>
</dbReference>
<evidence type="ECO:0000313" key="2">
    <source>
        <dbReference type="EMBL" id="KAK8060894.1"/>
    </source>
</evidence>
<proteinExistence type="predicted"/>
<comment type="caution">
    <text evidence="2">The sequence shown here is derived from an EMBL/GenBank/DDBJ whole genome shotgun (WGS) entry which is preliminary data.</text>
</comment>
<dbReference type="EMBL" id="JAQQWM010000006">
    <property type="protein sequence ID" value="KAK8060894.1"/>
    <property type="molecule type" value="Genomic_DNA"/>
</dbReference>
<feature type="transmembrane region" description="Helical" evidence="1">
    <location>
        <begin position="127"/>
        <end position="146"/>
    </location>
</feature>
<evidence type="ECO:0000313" key="3">
    <source>
        <dbReference type="Proteomes" id="UP001446871"/>
    </source>
</evidence>
<protein>
    <submittedName>
        <fullName evidence="2">Uncharacterized protein</fullName>
    </submittedName>
</protein>
<feature type="transmembrane region" description="Helical" evidence="1">
    <location>
        <begin position="254"/>
        <end position="272"/>
    </location>
</feature>
<organism evidence="2 3">
    <name type="scientific">Apiospora saccharicola</name>
    <dbReference type="NCBI Taxonomy" id="335842"/>
    <lineage>
        <taxon>Eukaryota</taxon>
        <taxon>Fungi</taxon>
        <taxon>Dikarya</taxon>
        <taxon>Ascomycota</taxon>
        <taxon>Pezizomycotina</taxon>
        <taxon>Sordariomycetes</taxon>
        <taxon>Xylariomycetidae</taxon>
        <taxon>Amphisphaeriales</taxon>
        <taxon>Apiosporaceae</taxon>
        <taxon>Apiospora</taxon>
    </lineage>
</organism>
<gene>
    <name evidence="2" type="ORF">PG996_010824</name>
</gene>
<name>A0ABR1UPN7_9PEZI</name>
<accession>A0ABR1UPN7</accession>